<dbReference type="Proteomes" id="UP001497457">
    <property type="component" value="Chromosome 16b"/>
</dbReference>
<proteinExistence type="predicted"/>
<feature type="compositionally biased region" description="Basic and acidic residues" evidence="1">
    <location>
        <begin position="18"/>
        <end position="28"/>
    </location>
</feature>
<keyword evidence="5" id="KW-1185">Reference proteome</keyword>
<evidence type="ECO:0000259" key="3">
    <source>
        <dbReference type="Pfam" id="PF20235"/>
    </source>
</evidence>
<evidence type="ECO:0000313" key="5">
    <source>
        <dbReference type="Proteomes" id="UP001497457"/>
    </source>
</evidence>
<dbReference type="AlphaFoldDB" id="A0ABC8Y8Q5"/>
<gene>
    <name evidence="4" type="ORF">URODEC1_LOCUS30816</name>
</gene>
<accession>A0ABC8Y8Q5</accession>
<name>A0ABC8Y8Q5_9POAL</name>
<evidence type="ECO:0000259" key="2">
    <source>
        <dbReference type="Pfam" id="PF12274"/>
    </source>
</evidence>
<dbReference type="Pfam" id="PF20235">
    <property type="entry name" value="PIR2-like_helical"/>
    <property type="match status" value="1"/>
</dbReference>
<evidence type="ECO:0000313" key="4">
    <source>
        <dbReference type="EMBL" id="CAL4937837.1"/>
    </source>
</evidence>
<feature type="region of interest" description="Disordered" evidence="1">
    <location>
        <begin position="1"/>
        <end position="31"/>
    </location>
</feature>
<dbReference type="PANTHER" id="PTHR33120:SF44">
    <property type="entry name" value="PIR2-LIKE HELICAL DOMAIN-CONTAINING PROTEIN"/>
    <property type="match status" value="1"/>
</dbReference>
<dbReference type="InterPro" id="IPR022059">
    <property type="entry name" value="DUF3615"/>
</dbReference>
<sequence>MAGRRSRRRGQRAQAAVKPDRPEPHPVGDDEAWTQSDMRAMRRRLLDTIHRSYLDAISRLPPADLRRTAGLALARGLLVGGHCFGPLHPVHNIVVNSIWYAAAFPLRRPVITGAETDDEDEVPALLSTDGLTRICHRSLDGLLAALHHLCPSLTTGEALWNLFSAGADLTASIALANGTSRSSAERVIASQGLDAFQVAAEAARHPDPATFAQFLSSALPAANAQHNIVQLLLMKRVLATRHVNYLSNVLVPSPPHEPPKAPLLLSPQVVQLIASQRKQIKETGKQVINAVNKALQDYMSRSGEQMTVHSVCGASLLKEEGLDNCYHINFLAYYMDSGSAVGAPVLFFTEAIILSSGDTDIRLCVPVHLVTDIGVCFACEINRKKAVHPIYDEYLGGREFQEDEVDYGSDFPNPLDVDYIFFDGDRDRGFANYLWRESTGH</sequence>
<evidence type="ECO:0000256" key="1">
    <source>
        <dbReference type="SAM" id="MobiDB-lite"/>
    </source>
</evidence>
<organism evidence="4 5">
    <name type="scientific">Urochloa decumbens</name>
    <dbReference type="NCBI Taxonomy" id="240449"/>
    <lineage>
        <taxon>Eukaryota</taxon>
        <taxon>Viridiplantae</taxon>
        <taxon>Streptophyta</taxon>
        <taxon>Embryophyta</taxon>
        <taxon>Tracheophyta</taxon>
        <taxon>Spermatophyta</taxon>
        <taxon>Magnoliopsida</taxon>
        <taxon>Liliopsida</taxon>
        <taxon>Poales</taxon>
        <taxon>Poaceae</taxon>
        <taxon>PACMAD clade</taxon>
        <taxon>Panicoideae</taxon>
        <taxon>Panicodae</taxon>
        <taxon>Paniceae</taxon>
        <taxon>Melinidinae</taxon>
        <taxon>Urochloa</taxon>
    </lineage>
</organism>
<dbReference type="InterPro" id="IPR046527">
    <property type="entry name" value="PIR2-like_helical"/>
</dbReference>
<reference evidence="4" key="1">
    <citation type="submission" date="2024-10" db="EMBL/GenBank/DDBJ databases">
        <authorList>
            <person name="Ryan C."/>
        </authorList>
    </citation>
    <scope>NUCLEOTIDE SEQUENCE [LARGE SCALE GENOMIC DNA]</scope>
</reference>
<dbReference type="PANTHER" id="PTHR33120">
    <property type="entry name" value="EXPRESSED PROTEIN-RELATED"/>
    <property type="match status" value="1"/>
</dbReference>
<dbReference type="EMBL" id="OZ075126">
    <property type="protein sequence ID" value="CAL4937837.1"/>
    <property type="molecule type" value="Genomic_DNA"/>
</dbReference>
<feature type="domain" description="PIR2-like helical" evidence="3">
    <location>
        <begin position="47"/>
        <end position="176"/>
    </location>
</feature>
<feature type="domain" description="DUF3615" evidence="2">
    <location>
        <begin position="291"/>
        <end position="389"/>
    </location>
</feature>
<feature type="compositionally biased region" description="Basic residues" evidence="1">
    <location>
        <begin position="1"/>
        <end position="11"/>
    </location>
</feature>
<protein>
    <submittedName>
        <fullName evidence="4">Uncharacterized protein</fullName>
    </submittedName>
</protein>
<dbReference type="Pfam" id="PF12274">
    <property type="entry name" value="DUF3615"/>
    <property type="match status" value="1"/>
</dbReference>